<accession>A0ACB8UED7</accession>
<gene>
    <name evidence="1" type="ORF">BDY19DRAFT_990349</name>
</gene>
<dbReference type="Proteomes" id="UP001055072">
    <property type="component" value="Unassembled WGS sequence"/>
</dbReference>
<sequence>MKYRSPSPVVGGALPTPPHSPTETAMVPKAAVAASMLDTLRCFYQQEQYWVHHTRASLEMAIAKGIDGDALLCASPTDEQTMPSPASSTTTLCDSPLQKTVMVKPDPDAENTSLLLLSPTEEDSATRASRWLRRKNKMRLRLEGINSHPHRNTISKTRKTRPLQAPSSEPGARLLEMFSELVDARMESCQRISRMRIELVSFSLWIQQPSSHELVCCIYPPAHRF</sequence>
<dbReference type="EMBL" id="MU274903">
    <property type="protein sequence ID" value="KAI0092645.1"/>
    <property type="molecule type" value="Genomic_DNA"/>
</dbReference>
<name>A0ACB8UED7_9APHY</name>
<protein>
    <submittedName>
        <fullName evidence="1">Uncharacterized protein</fullName>
    </submittedName>
</protein>
<organism evidence="1 2">
    <name type="scientific">Irpex rosettiformis</name>
    <dbReference type="NCBI Taxonomy" id="378272"/>
    <lineage>
        <taxon>Eukaryota</taxon>
        <taxon>Fungi</taxon>
        <taxon>Dikarya</taxon>
        <taxon>Basidiomycota</taxon>
        <taxon>Agaricomycotina</taxon>
        <taxon>Agaricomycetes</taxon>
        <taxon>Polyporales</taxon>
        <taxon>Irpicaceae</taxon>
        <taxon>Irpex</taxon>
    </lineage>
</organism>
<keyword evidence="2" id="KW-1185">Reference proteome</keyword>
<comment type="caution">
    <text evidence="1">The sequence shown here is derived from an EMBL/GenBank/DDBJ whole genome shotgun (WGS) entry which is preliminary data.</text>
</comment>
<evidence type="ECO:0000313" key="1">
    <source>
        <dbReference type="EMBL" id="KAI0092645.1"/>
    </source>
</evidence>
<proteinExistence type="predicted"/>
<evidence type="ECO:0000313" key="2">
    <source>
        <dbReference type="Proteomes" id="UP001055072"/>
    </source>
</evidence>
<reference evidence="1" key="1">
    <citation type="journal article" date="2021" name="Environ. Microbiol.">
        <title>Gene family expansions and transcriptome signatures uncover fungal adaptations to wood decay.</title>
        <authorList>
            <person name="Hage H."/>
            <person name="Miyauchi S."/>
            <person name="Viragh M."/>
            <person name="Drula E."/>
            <person name="Min B."/>
            <person name="Chaduli D."/>
            <person name="Navarro D."/>
            <person name="Favel A."/>
            <person name="Norest M."/>
            <person name="Lesage-Meessen L."/>
            <person name="Balint B."/>
            <person name="Merenyi Z."/>
            <person name="de Eugenio L."/>
            <person name="Morin E."/>
            <person name="Martinez A.T."/>
            <person name="Baldrian P."/>
            <person name="Stursova M."/>
            <person name="Martinez M.J."/>
            <person name="Novotny C."/>
            <person name="Magnuson J.K."/>
            <person name="Spatafora J.W."/>
            <person name="Maurice S."/>
            <person name="Pangilinan J."/>
            <person name="Andreopoulos W."/>
            <person name="LaButti K."/>
            <person name="Hundley H."/>
            <person name="Na H."/>
            <person name="Kuo A."/>
            <person name="Barry K."/>
            <person name="Lipzen A."/>
            <person name="Henrissat B."/>
            <person name="Riley R."/>
            <person name="Ahrendt S."/>
            <person name="Nagy L.G."/>
            <person name="Grigoriev I.V."/>
            <person name="Martin F."/>
            <person name="Rosso M.N."/>
        </authorList>
    </citation>
    <scope>NUCLEOTIDE SEQUENCE</scope>
    <source>
        <strain evidence="1">CBS 384.51</strain>
    </source>
</reference>